<dbReference type="InterPro" id="IPR008278">
    <property type="entry name" value="4-PPantetheinyl_Trfase_dom"/>
</dbReference>
<evidence type="ECO:0000256" key="1">
    <source>
        <dbReference type="ARBA" id="ARBA00010990"/>
    </source>
</evidence>
<dbReference type="PANTHER" id="PTHR12215:SF10">
    <property type="entry name" value="L-AMINOADIPATE-SEMIALDEHYDE DEHYDROGENASE-PHOSPHOPANTETHEINYL TRANSFERASE"/>
    <property type="match status" value="1"/>
</dbReference>
<evidence type="ECO:0000256" key="2">
    <source>
        <dbReference type="ARBA" id="ARBA00022679"/>
    </source>
</evidence>
<reference evidence="5 6" key="1">
    <citation type="submission" date="2020-08" db="EMBL/GenBank/DDBJ databases">
        <title>Novel species isolated from subtropical streams in China.</title>
        <authorList>
            <person name="Lu H."/>
        </authorList>
    </citation>
    <scope>NUCLEOTIDE SEQUENCE [LARGE SCALE GENOMIC DNA]</scope>
    <source>
        <strain evidence="5 6">KCTC 52442</strain>
    </source>
</reference>
<name>A0ABR6XSD5_9BURK</name>
<dbReference type="Pfam" id="PF01648">
    <property type="entry name" value="ACPS"/>
    <property type="match status" value="1"/>
</dbReference>
<keyword evidence="6" id="KW-1185">Reference proteome</keyword>
<sequence>MYIYLAHLKDFPDSRLDSLKCDLSHDEMARYLRFQRAERARQFLVGRYLLRQHLALHLGISAAAVPLIEQANNAPYLNLLNTEKPGFSISHSWEWIACGIRTDAKIGLDIEVIDRQRDVLALAAHSFDAQQNATLHALSTAEQSEYFYRCWAAQEAQLKLHLACQDLRHLPHPELAIAVCSDKAFTQTPEILEVI</sequence>
<dbReference type="InterPro" id="IPR055066">
    <property type="entry name" value="AASDHPPT_N"/>
</dbReference>
<accession>A0ABR6XSD5</accession>
<protein>
    <submittedName>
        <fullName evidence="5">4'-phosphopantetheinyl transferase superfamily protein</fullName>
    </submittedName>
</protein>
<organism evidence="5 6">
    <name type="scientific">Undibacterium amnicola</name>
    <dbReference type="NCBI Taxonomy" id="1834038"/>
    <lineage>
        <taxon>Bacteria</taxon>
        <taxon>Pseudomonadati</taxon>
        <taxon>Pseudomonadota</taxon>
        <taxon>Betaproteobacteria</taxon>
        <taxon>Burkholderiales</taxon>
        <taxon>Oxalobacteraceae</taxon>
        <taxon>Undibacterium</taxon>
    </lineage>
</organism>
<dbReference type="EMBL" id="JACOFU010000004">
    <property type="protein sequence ID" value="MBC3831954.1"/>
    <property type="molecule type" value="Genomic_DNA"/>
</dbReference>
<comment type="caution">
    <text evidence="5">The sequence shown here is derived from an EMBL/GenBank/DDBJ whole genome shotgun (WGS) entry which is preliminary data.</text>
</comment>
<gene>
    <name evidence="5" type="ORF">H8K33_10575</name>
</gene>
<dbReference type="RefSeq" id="WP_186891011.1">
    <property type="nucleotide sequence ID" value="NZ_JACOFU010000004.1"/>
</dbReference>
<evidence type="ECO:0000259" key="3">
    <source>
        <dbReference type="Pfam" id="PF01648"/>
    </source>
</evidence>
<feature type="domain" description="4'-phosphopantetheinyl transferase" evidence="3">
    <location>
        <begin position="106"/>
        <end position="161"/>
    </location>
</feature>
<dbReference type="SUPFAM" id="SSF56214">
    <property type="entry name" value="4'-phosphopantetheinyl transferase"/>
    <property type="match status" value="2"/>
</dbReference>
<dbReference type="InterPro" id="IPR050559">
    <property type="entry name" value="P-Pant_transferase_sf"/>
</dbReference>
<dbReference type="PANTHER" id="PTHR12215">
    <property type="entry name" value="PHOSPHOPANTETHEINE TRANSFERASE"/>
    <property type="match status" value="1"/>
</dbReference>
<evidence type="ECO:0000313" key="6">
    <source>
        <dbReference type="Proteomes" id="UP000643610"/>
    </source>
</evidence>
<dbReference type="Pfam" id="PF22624">
    <property type="entry name" value="AASDHPPT_N"/>
    <property type="match status" value="1"/>
</dbReference>
<dbReference type="GO" id="GO:0016740">
    <property type="term" value="F:transferase activity"/>
    <property type="evidence" value="ECO:0007669"/>
    <property type="project" value="UniProtKB-KW"/>
</dbReference>
<dbReference type="InterPro" id="IPR037143">
    <property type="entry name" value="4-PPantetheinyl_Trfase_dom_sf"/>
</dbReference>
<dbReference type="Proteomes" id="UP000643610">
    <property type="component" value="Unassembled WGS sequence"/>
</dbReference>
<dbReference type="Gene3D" id="3.90.470.20">
    <property type="entry name" value="4'-phosphopantetheinyl transferase domain"/>
    <property type="match status" value="1"/>
</dbReference>
<feature type="domain" description="4'-phosphopantetheinyl transferase N-terminal" evidence="4">
    <location>
        <begin position="23"/>
        <end position="96"/>
    </location>
</feature>
<evidence type="ECO:0000259" key="4">
    <source>
        <dbReference type="Pfam" id="PF22624"/>
    </source>
</evidence>
<evidence type="ECO:0000313" key="5">
    <source>
        <dbReference type="EMBL" id="MBC3831954.1"/>
    </source>
</evidence>
<comment type="similarity">
    <text evidence="1">Belongs to the P-Pant transferase superfamily. Gsp/Sfp/HetI/AcpT family.</text>
</comment>
<proteinExistence type="inferred from homology"/>
<keyword evidence="2 5" id="KW-0808">Transferase</keyword>